<dbReference type="SUPFAM" id="SSF51905">
    <property type="entry name" value="FAD/NAD(P)-binding domain"/>
    <property type="match status" value="1"/>
</dbReference>
<dbReference type="InterPro" id="IPR002938">
    <property type="entry name" value="FAD-bd"/>
</dbReference>
<dbReference type="PANTHER" id="PTHR13789:SF309">
    <property type="entry name" value="PUTATIVE (AFU_ORTHOLOGUE AFUA_6G14510)-RELATED"/>
    <property type="match status" value="1"/>
</dbReference>
<dbReference type="eggNOG" id="KOG2614">
    <property type="taxonomic scope" value="Eukaryota"/>
</dbReference>
<feature type="domain" description="FAD-binding" evidence="6">
    <location>
        <begin position="275"/>
        <end position="362"/>
    </location>
</feature>
<gene>
    <name evidence="7" type="ORF">UCRPA7_8786</name>
</gene>
<dbReference type="GO" id="GO:0071949">
    <property type="term" value="F:FAD binding"/>
    <property type="evidence" value="ECO:0007669"/>
    <property type="project" value="InterPro"/>
</dbReference>
<dbReference type="EMBL" id="KB933378">
    <property type="protein sequence ID" value="EON95754.1"/>
    <property type="molecule type" value="Genomic_DNA"/>
</dbReference>
<evidence type="ECO:0000256" key="4">
    <source>
        <dbReference type="ARBA" id="ARBA00023002"/>
    </source>
</evidence>
<evidence type="ECO:0000313" key="8">
    <source>
        <dbReference type="Proteomes" id="UP000014074"/>
    </source>
</evidence>
<evidence type="ECO:0000256" key="3">
    <source>
        <dbReference type="ARBA" id="ARBA00022827"/>
    </source>
</evidence>
<dbReference type="AlphaFoldDB" id="R8B8W6"/>
<evidence type="ECO:0000259" key="6">
    <source>
        <dbReference type="Pfam" id="PF01494"/>
    </source>
</evidence>
<dbReference type="Gene3D" id="3.50.50.60">
    <property type="entry name" value="FAD/NAD(P)-binding domain"/>
    <property type="match status" value="1"/>
</dbReference>
<dbReference type="KEGG" id="tmn:UCRPA7_8786"/>
<dbReference type="HOGENOM" id="CLU_009665_19_3_1"/>
<dbReference type="InterPro" id="IPR050493">
    <property type="entry name" value="FAD-dep_Monooxygenase_BioMet"/>
</dbReference>
<evidence type="ECO:0000256" key="1">
    <source>
        <dbReference type="ARBA" id="ARBA00007992"/>
    </source>
</evidence>
<keyword evidence="5" id="KW-0503">Monooxygenase</keyword>
<accession>R8B8W6</accession>
<dbReference type="GeneID" id="19329671"/>
<keyword evidence="2" id="KW-0285">Flavoprotein</keyword>
<proteinExistence type="inferred from homology"/>
<dbReference type="OrthoDB" id="420606at2759"/>
<keyword evidence="8" id="KW-1185">Reference proteome</keyword>
<dbReference type="PANTHER" id="PTHR13789">
    <property type="entry name" value="MONOOXYGENASE"/>
    <property type="match status" value="1"/>
</dbReference>
<keyword evidence="4" id="KW-0560">Oxidoreductase</keyword>
<protein>
    <submittedName>
        <fullName evidence="7">Putative fad dependent oxidoreductase domain containing protein</fullName>
    </submittedName>
</protein>
<dbReference type="RefSeq" id="XP_007919487.1">
    <property type="nucleotide sequence ID" value="XM_007921296.1"/>
</dbReference>
<feature type="domain" description="FAD-binding" evidence="6">
    <location>
        <begin position="9"/>
        <end position="168"/>
    </location>
</feature>
<sequence>MPPLSTHKFNVLVVGGGPAGLIAAAALAHEGHQVTVLERQPDLRTQGGMLIIQPAAVRALCHIGGAAEALGQIAVPGDKFYWWSHGDDRPFASMATPPISEIDRVQTDRPALQRVGYNLAVDAGVFVLFGRKVVRVDDQKPAVWTEDGEEFQADMILGVDGIKSTIRRLIFPDKDVEPIPTRECIFHADVSIPSLVTDPLVADFLKPGALHATLGPGKFAIGRQTTHNSFGMLCIDIDHGPPGPVNGAWNTPGDVGLLRERFSKFNRPFRAFLEHVTECSKWQIANAAELETWRSPSGRVLLIGDAAHAMVPHAAQGVSQGIEDGIAIARLLRWARRPDDIPFISESFETLRRPRVDRFVKQSLENAAKHSLDDGPEQKARDEGIREMSKRRITVDWKSIQPDKNANPPSPAFMIWVAGYNVMAEVS</sequence>
<comment type="similarity">
    <text evidence="1">Belongs to the paxM FAD-dependent monooxygenase family.</text>
</comment>
<dbReference type="Proteomes" id="UP000014074">
    <property type="component" value="Unassembled WGS sequence"/>
</dbReference>
<dbReference type="Pfam" id="PF01494">
    <property type="entry name" value="FAD_binding_3"/>
    <property type="match status" value="2"/>
</dbReference>
<name>R8B8W6_PHAM7</name>
<evidence type="ECO:0000313" key="7">
    <source>
        <dbReference type="EMBL" id="EON95754.1"/>
    </source>
</evidence>
<reference evidence="8" key="1">
    <citation type="journal article" date="2013" name="Genome Announc.">
        <title>Draft genome sequence of the ascomycete Phaeoacremonium aleophilum strain UCR-PA7, a causal agent of the esca disease complex in grapevines.</title>
        <authorList>
            <person name="Blanco-Ulate B."/>
            <person name="Rolshausen P."/>
            <person name="Cantu D."/>
        </authorList>
    </citation>
    <scope>NUCLEOTIDE SEQUENCE [LARGE SCALE GENOMIC DNA]</scope>
    <source>
        <strain evidence="8">UCR-PA7</strain>
    </source>
</reference>
<keyword evidence="3" id="KW-0274">FAD</keyword>
<dbReference type="GO" id="GO:0004497">
    <property type="term" value="F:monooxygenase activity"/>
    <property type="evidence" value="ECO:0007669"/>
    <property type="project" value="UniProtKB-KW"/>
</dbReference>
<evidence type="ECO:0000256" key="2">
    <source>
        <dbReference type="ARBA" id="ARBA00022630"/>
    </source>
</evidence>
<evidence type="ECO:0000256" key="5">
    <source>
        <dbReference type="ARBA" id="ARBA00023033"/>
    </source>
</evidence>
<dbReference type="InterPro" id="IPR036188">
    <property type="entry name" value="FAD/NAD-bd_sf"/>
</dbReference>
<organism evidence="7 8">
    <name type="scientific">Phaeoacremonium minimum (strain UCR-PA7)</name>
    <name type="common">Esca disease fungus</name>
    <name type="synonym">Togninia minima</name>
    <dbReference type="NCBI Taxonomy" id="1286976"/>
    <lineage>
        <taxon>Eukaryota</taxon>
        <taxon>Fungi</taxon>
        <taxon>Dikarya</taxon>
        <taxon>Ascomycota</taxon>
        <taxon>Pezizomycotina</taxon>
        <taxon>Sordariomycetes</taxon>
        <taxon>Sordariomycetidae</taxon>
        <taxon>Togniniales</taxon>
        <taxon>Togniniaceae</taxon>
        <taxon>Phaeoacremonium</taxon>
    </lineage>
</organism>
<dbReference type="PRINTS" id="PR00420">
    <property type="entry name" value="RNGMNOXGNASE"/>
</dbReference>